<comment type="caution">
    <text evidence="2">The sequence shown here is derived from an EMBL/GenBank/DDBJ whole genome shotgun (WGS) entry which is preliminary data.</text>
</comment>
<organism evidence="2 3">
    <name type="scientific">Thalassiosira oceanica</name>
    <name type="common">Marine diatom</name>
    <dbReference type="NCBI Taxonomy" id="159749"/>
    <lineage>
        <taxon>Eukaryota</taxon>
        <taxon>Sar</taxon>
        <taxon>Stramenopiles</taxon>
        <taxon>Ochrophyta</taxon>
        <taxon>Bacillariophyta</taxon>
        <taxon>Coscinodiscophyceae</taxon>
        <taxon>Thalassiosirophycidae</taxon>
        <taxon>Thalassiosirales</taxon>
        <taxon>Thalassiosiraceae</taxon>
        <taxon>Thalassiosira</taxon>
    </lineage>
</organism>
<protein>
    <submittedName>
        <fullName evidence="2">Uncharacterized protein</fullName>
    </submittedName>
</protein>
<feature type="region of interest" description="Disordered" evidence="1">
    <location>
        <begin position="62"/>
        <end position="129"/>
    </location>
</feature>
<evidence type="ECO:0000313" key="3">
    <source>
        <dbReference type="Proteomes" id="UP000266841"/>
    </source>
</evidence>
<sequence>MEAEVVNSDSVHGVFTAMGIERMDGNLASGHPSILPTWSAYMCVELRQLSNALFITPPTALSPPCESSAATPGEDCPPLLAGSNQQVAPTKKGDNWSLAASPCPHIDRKSVGSQYRQRRSVSSHQCSGE</sequence>
<evidence type="ECO:0000313" key="2">
    <source>
        <dbReference type="EMBL" id="EJK53494.1"/>
    </source>
</evidence>
<reference evidence="2 3" key="1">
    <citation type="journal article" date="2012" name="Genome Biol.">
        <title>Genome and low-iron response of an oceanic diatom adapted to chronic iron limitation.</title>
        <authorList>
            <person name="Lommer M."/>
            <person name="Specht M."/>
            <person name="Roy A.S."/>
            <person name="Kraemer L."/>
            <person name="Andreson R."/>
            <person name="Gutowska M.A."/>
            <person name="Wolf J."/>
            <person name="Bergner S.V."/>
            <person name="Schilhabel M.B."/>
            <person name="Klostermeier U.C."/>
            <person name="Beiko R.G."/>
            <person name="Rosenstiel P."/>
            <person name="Hippler M."/>
            <person name="Laroche J."/>
        </authorList>
    </citation>
    <scope>NUCLEOTIDE SEQUENCE [LARGE SCALE GENOMIC DNA]</scope>
    <source>
        <strain evidence="2 3">CCMP1005</strain>
    </source>
</reference>
<evidence type="ECO:0000256" key="1">
    <source>
        <dbReference type="SAM" id="MobiDB-lite"/>
    </source>
</evidence>
<dbReference type="Proteomes" id="UP000266841">
    <property type="component" value="Unassembled WGS sequence"/>
</dbReference>
<keyword evidence="3" id="KW-1185">Reference proteome</keyword>
<accession>K0RMK2</accession>
<gene>
    <name evidence="2" type="ORF">THAOC_27066</name>
</gene>
<dbReference type="EMBL" id="AGNL01037683">
    <property type="protein sequence ID" value="EJK53494.1"/>
    <property type="molecule type" value="Genomic_DNA"/>
</dbReference>
<dbReference type="AlphaFoldDB" id="K0RMK2"/>
<proteinExistence type="predicted"/>
<name>K0RMK2_THAOC</name>